<feature type="region of interest" description="Disordered" evidence="1">
    <location>
        <begin position="102"/>
        <end position="122"/>
    </location>
</feature>
<feature type="signal peptide" evidence="2">
    <location>
        <begin position="1"/>
        <end position="19"/>
    </location>
</feature>
<dbReference type="AlphaFoldDB" id="A0A1W0X9X4"/>
<dbReference type="Proteomes" id="UP000192578">
    <property type="component" value="Unassembled WGS sequence"/>
</dbReference>
<evidence type="ECO:0000313" key="4">
    <source>
        <dbReference type="Proteomes" id="UP000192578"/>
    </source>
</evidence>
<organism evidence="3 4">
    <name type="scientific">Hypsibius exemplaris</name>
    <name type="common">Freshwater tardigrade</name>
    <dbReference type="NCBI Taxonomy" id="2072580"/>
    <lineage>
        <taxon>Eukaryota</taxon>
        <taxon>Metazoa</taxon>
        <taxon>Ecdysozoa</taxon>
        <taxon>Tardigrada</taxon>
        <taxon>Eutardigrada</taxon>
        <taxon>Parachela</taxon>
        <taxon>Hypsibioidea</taxon>
        <taxon>Hypsibiidae</taxon>
        <taxon>Hypsibius</taxon>
    </lineage>
</organism>
<gene>
    <name evidence="3" type="ORF">BV898_02064</name>
</gene>
<comment type="caution">
    <text evidence="3">The sequence shown here is derived from an EMBL/GenBank/DDBJ whole genome shotgun (WGS) entry which is preliminary data.</text>
</comment>
<name>A0A1W0X9X4_HYPEX</name>
<keyword evidence="4" id="KW-1185">Reference proteome</keyword>
<evidence type="ECO:0000256" key="1">
    <source>
        <dbReference type="SAM" id="MobiDB-lite"/>
    </source>
</evidence>
<proteinExistence type="predicted"/>
<reference evidence="4" key="1">
    <citation type="submission" date="2017-01" db="EMBL/GenBank/DDBJ databases">
        <title>Comparative genomics of anhydrobiosis in the tardigrade Hypsibius dujardini.</title>
        <authorList>
            <person name="Yoshida Y."/>
            <person name="Koutsovoulos G."/>
            <person name="Laetsch D."/>
            <person name="Stevens L."/>
            <person name="Kumar S."/>
            <person name="Horikawa D."/>
            <person name="Ishino K."/>
            <person name="Komine S."/>
            <person name="Tomita M."/>
            <person name="Blaxter M."/>
            <person name="Arakawa K."/>
        </authorList>
    </citation>
    <scope>NUCLEOTIDE SEQUENCE [LARGE SCALE GENOMIC DNA]</scope>
    <source>
        <strain evidence="4">Z151</strain>
    </source>
</reference>
<feature type="chain" id="PRO_5013026285" description="Secreted protein" evidence="2">
    <location>
        <begin position="20"/>
        <end position="122"/>
    </location>
</feature>
<accession>A0A1W0X9X4</accession>
<protein>
    <recommendedName>
        <fullName evidence="5">Secreted protein</fullName>
    </recommendedName>
</protein>
<keyword evidence="2" id="KW-0732">Signal</keyword>
<evidence type="ECO:0008006" key="5">
    <source>
        <dbReference type="Google" id="ProtNLM"/>
    </source>
</evidence>
<evidence type="ECO:0000256" key="2">
    <source>
        <dbReference type="SAM" id="SignalP"/>
    </source>
</evidence>
<evidence type="ECO:0000313" key="3">
    <source>
        <dbReference type="EMBL" id="OQV24112.1"/>
    </source>
</evidence>
<dbReference type="EMBL" id="MTYJ01000008">
    <property type="protein sequence ID" value="OQV24112.1"/>
    <property type="molecule type" value="Genomic_DNA"/>
</dbReference>
<sequence length="122" mass="12972">MLMMNIVLLLVLCGVLVHADPPGCCASNFDYCGSNLPDECKVAHPDILPAGLYSCTTNKDPEMIIRCRLGCGQKEGSDAGDDQCFLTAPKKIKFDVSSFFSKSASTAEPSSTAKRTTTASDS</sequence>